<gene>
    <name evidence="7" type="ORF">F3Y22_tig00001728pilonHSYRG00025</name>
</gene>
<sequence>MLLASIGRITSPATSTTTTVHDGPETNPVPDFVPVAKTRQRLSFKPPPLPPEDDKSLFRVASLVNSITHPGSPKGLHFYSGITNGEGYPYPTQPLPSLFLTVRPLPFAPLWELYFNQIPKSLFNVYVHADLTHPYETPFSGVFAHRVIRSKPALRFTPTLISAARWLLAHALLHDRSNYMFVLLSASCIPIQSFNFTNRTLIRSKKSFIEILDNEIGTFDRWAKRGPRRDAAGDHLGQVQSTVWEWDNCYPEENYLPTLVHVHDPIGVVPATLTHVDWNGSSDGHPRMGSDSSVIRRRDPFLLARKFASDSIQQLMRIASEVIFSD</sequence>
<evidence type="ECO:0000256" key="2">
    <source>
        <dbReference type="ARBA" id="ARBA00022676"/>
    </source>
</evidence>
<keyword evidence="8" id="KW-1185">Reference proteome</keyword>
<keyword evidence="5" id="KW-0325">Glycoprotein</keyword>
<reference evidence="7" key="1">
    <citation type="submission" date="2019-09" db="EMBL/GenBank/DDBJ databases">
        <title>Draft genome information of white flower Hibiscus syriacus.</title>
        <authorList>
            <person name="Kim Y.-M."/>
        </authorList>
    </citation>
    <scope>NUCLEOTIDE SEQUENCE [LARGE SCALE GENOMIC DNA]</scope>
    <source>
        <strain evidence="7">YM2019G1</strain>
    </source>
</reference>
<dbReference type="Proteomes" id="UP000436088">
    <property type="component" value="Unassembled WGS sequence"/>
</dbReference>
<name>A0A6A3CUM0_HIBSY</name>
<evidence type="ECO:0000256" key="4">
    <source>
        <dbReference type="ARBA" id="ARBA00023136"/>
    </source>
</evidence>
<keyword evidence="3" id="KW-0808">Transferase</keyword>
<evidence type="ECO:0000256" key="1">
    <source>
        <dbReference type="ARBA" id="ARBA00004606"/>
    </source>
</evidence>
<dbReference type="PANTHER" id="PTHR31042">
    <property type="entry name" value="CORE-2/I-BRANCHING BETA-1,6-N-ACETYLGLUCOSAMINYLTRANSFERASE FAMILY PROTEIN-RELATED"/>
    <property type="match status" value="1"/>
</dbReference>
<accession>A0A6A3CUM0</accession>
<comment type="subcellular location">
    <subcellularLocation>
        <location evidence="1">Membrane</location>
        <topology evidence="1">Single-pass type II membrane protein</topology>
    </subcellularLocation>
</comment>
<evidence type="ECO:0000313" key="7">
    <source>
        <dbReference type="EMBL" id="KAE8732796.1"/>
    </source>
</evidence>
<dbReference type="PANTHER" id="PTHR31042:SF60">
    <property type="entry name" value="CORE-2_I-BRANCHING BETA-1,6-N-ACETYLGLUCOSAMINYLTRANSFERASE FAMILY PROTEIN"/>
    <property type="match status" value="1"/>
</dbReference>
<keyword evidence="4" id="KW-0472">Membrane</keyword>
<organism evidence="7 8">
    <name type="scientific">Hibiscus syriacus</name>
    <name type="common">Rose of Sharon</name>
    <dbReference type="NCBI Taxonomy" id="106335"/>
    <lineage>
        <taxon>Eukaryota</taxon>
        <taxon>Viridiplantae</taxon>
        <taxon>Streptophyta</taxon>
        <taxon>Embryophyta</taxon>
        <taxon>Tracheophyta</taxon>
        <taxon>Spermatophyta</taxon>
        <taxon>Magnoliopsida</taxon>
        <taxon>eudicotyledons</taxon>
        <taxon>Gunneridae</taxon>
        <taxon>Pentapetalae</taxon>
        <taxon>rosids</taxon>
        <taxon>malvids</taxon>
        <taxon>Malvales</taxon>
        <taxon>Malvaceae</taxon>
        <taxon>Malvoideae</taxon>
        <taxon>Hibiscus</taxon>
    </lineage>
</organism>
<feature type="region of interest" description="Disordered" evidence="6">
    <location>
        <begin position="1"/>
        <end position="32"/>
    </location>
</feature>
<dbReference type="EMBL" id="VEPZ02000133">
    <property type="protein sequence ID" value="KAE8732796.1"/>
    <property type="molecule type" value="Genomic_DNA"/>
</dbReference>
<dbReference type="GO" id="GO:0016757">
    <property type="term" value="F:glycosyltransferase activity"/>
    <property type="evidence" value="ECO:0007669"/>
    <property type="project" value="UniProtKB-KW"/>
</dbReference>
<evidence type="ECO:0000256" key="5">
    <source>
        <dbReference type="ARBA" id="ARBA00023180"/>
    </source>
</evidence>
<proteinExistence type="predicted"/>
<feature type="compositionally biased region" description="Low complexity" evidence="6">
    <location>
        <begin position="10"/>
        <end position="19"/>
    </location>
</feature>
<comment type="caution">
    <text evidence="7">The sequence shown here is derived from an EMBL/GenBank/DDBJ whole genome shotgun (WGS) entry which is preliminary data.</text>
</comment>
<protein>
    <submittedName>
        <fullName evidence="7">Uncharacterized protein</fullName>
    </submittedName>
</protein>
<dbReference type="InterPro" id="IPR044174">
    <property type="entry name" value="BC10-like"/>
</dbReference>
<dbReference type="Pfam" id="PF02485">
    <property type="entry name" value="Branch"/>
    <property type="match status" value="2"/>
</dbReference>
<dbReference type="GO" id="GO:0016020">
    <property type="term" value="C:membrane"/>
    <property type="evidence" value="ECO:0007669"/>
    <property type="project" value="UniProtKB-SubCell"/>
</dbReference>
<keyword evidence="2" id="KW-0328">Glycosyltransferase</keyword>
<dbReference type="InterPro" id="IPR003406">
    <property type="entry name" value="Glyco_trans_14"/>
</dbReference>
<evidence type="ECO:0000256" key="3">
    <source>
        <dbReference type="ARBA" id="ARBA00022679"/>
    </source>
</evidence>
<evidence type="ECO:0000313" key="8">
    <source>
        <dbReference type="Proteomes" id="UP000436088"/>
    </source>
</evidence>
<evidence type="ECO:0000256" key="6">
    <source>
        <dbReference type="SAM" id="MobiDB-lite"/>
    </source>
</evidence>
<dbReference type="AlphaFoldDB" id="A0A6A3CUM0"/>